<organism evidence="2 3">
    <name type="scientific">Ceutorhynchus assimilis</name>
    <name type="common">cabbage seed weevil</name>
    <dbReference type="NCBI Taxonomy" id="467358"/>
    <lineage>
        <taxon>Eukaryota</taxon>
        <taxon>Metazoa</taxon>
        <taxon>Ecdysozoa</taxon>
        <taxon>Arthropoda</taxon>
        <taxon>Hexapoda</taxon>
        <taxon>Insecta</taxon>
        <taxon>Pterygota</taxon>
        <taxon>Neoptera</taxon>
        <taxon>Endopterygota</taxon>
        <taxon>Coleoptera</taxon>
        <taxon>Polyphaga</taxon>
        <taxon>Cucujiformia</taxon>
        <taxon>Curculionidae</taxon>
        <taxon>Ceutorhynchinae</taxon>
        <taxon>Ceutorhynchus</taxon>
    </lineage>
</organism>
<gene>
    <name evidence="2" type="ORF">CEUTPL_LOCUS7949</name>
</gene>
<accession>A0A9N9MRY4</accession>
<proteinExistence type="predicted"/>
<dbReference type="Proteomes" id="UP001152799">
    <property type="component" value="Chromosome 4"/>
</dbReference>
<evidence type="ECO:0000313" key="2">
    <source>
        <dbReference type="EMBL" id="CAG9767384.1"/>
    </source>
</evidence>
<protein>
    <submittedName>
        <fullName evidence="2">Uncharacterized protein</fullName>
    </submittedName>
</protein>
<reference evidence="2" key="1">
    <citation type="submission" date="2022-01" db="EMBL/GenBank/DDBJ databases">
        <authorList>
            <person name="King R."/>
        </authorList>
    </citation>
    <scope>NUCLEOTIDE SEQUENCE</scope>
</reference>
<sequence>MSLTIYELRWRDIDIGTVEEMTSHFTLARQMEKQNESLHYPPYPFSFQTDTRRSSGQFLKLQSKLNHILGRVDNIPCKTPDEIHVRSILCGSSFNYDTKAAAADASNLPTPPNLAALQGGLAQLSFNPPATLQPSNMLLPSSTFAAPPQSPIIASTPTTSRSSFGIQPIMPHK</sequence>
<feature type="compositionally biased region" description="Polar residues" evidence="1">
    <location>
        <begin position="152"/>
        <end position="165"/>
    </location>
</feature>
<dbReference type="AlphaFoldDB" id="A0A9N9MRY4"/>
<keyword evidence="3" id="KW-1185">Reference proteome</keyword>
<evidence type="ECO:0000256" key="1">
    <source>
        <dbReference type="SAM" id="MobiDB-lite"/>
    </source>
</evidence>
<name>A0A9N9MRY4_9CUCU</name>
<evidence type="ECO:0000313" key="3">
    <source>
        <dbReference type="Proteomes" id="UP001152799"/>
    </source>
</evidence>
<feature type="region of interest" description="Disordered" evidence="1">
    <location>
        <begin position="148"/>
        <end position="173"/>
    </location>
</feature>
<dbReference type="EMBL" id="OU892280">
    <property type="protein sequence ID" value="CAG9767384.1"/>
    <property type="molecule type" value="Genomic_DNA"/>
</dbReference>
<dbReference type="OrthoDB" id="8052286at2759"/>